<dbReference type="PANTHER" id="PTHR43747">
    <property type="entry name" value="FAD-BINDING PROTEIN"/>
    <property type="match status" value="1"/>
</dbReference>
<keyword evidence="2" id="KW-0285">Flavoprotein</keyword>
<dbReference type="PANTHER" id="PTHR43747:SF4">
    <property type="entry name" value="FLAVIN-DEPENDENT TRYPTOPHAN HALOGENASE"/>
    <property type="match status" value="1"/>
</dbReference>
<reference evidence="3 4" key="1">
    <citation type="submission" date="2019-01" db="EMBL/GenBank/DDBJ databases">
        <authorList>
            <person name="Chen W.-M."/>
        </authorList>
    </citation>
    <scope>NUCLEOTIDE SEQUENCE [LARGE SCALE GENOMIC DNA]</scope>
    <source>
        <strain evidence="3 4">ICH-3</strain>
    </source>
</reference>
<accession>A0A3S2TJL5</accession>
<dbReference type="OrthoDB" id="8868802at2"/>
<dbReference type="InterPro" id="IPR033856">
    <property type="entry name" value="Trp_halogen"/>
</dbReference>
<dbReference type="PIRSF" id="PIRSF011396">
    <property type="entry name" value="Trp_halogenase"/>
    <property type="match status" value="1"/>
</dbReference>
<dbReference type="AlphaFoldDB" id="A0A3S2TJL5"/>
<comment type="caution">
    <text evidence="3">The sequence shown here is derived from an EMBL/GenBank/DDBJ whole genome shotgun (WGS) entry which is preliminary data.</text>
</comment>
<feature type="active site" evidence="1">
    <location>
        <position position="82"/>
    </location>
</feature>
<name>A0A3S2TJL5_9BURK</name>
<dbReference type="GO" id="GO:0000166">
    <property type="term" value="F:nucleotide binding"/>
    <property type="evidence" value="ECO:0007669"/>
    <property type="project" value="UniProtKB-KW"/>
</dbReference>
<dbReference type="InterPro" id="IPR006905">
    <property type="entry name" value="Flavin_halogenase"/>
</dbReference>
<feature type="binding site" evidence="2">
    <location>
        <position position="82"/>
    </location>
    <ligand>
        <name>7-chloro-L-tryptophan</name>
        <dbReference type="ChEBI" id="CHEBI:58713"/>
    </ligand>
</feature>
<feature type="binding site" evidence="2">
    <location>
        <position position="342"/>
    </location>
    <ligand>
        <name>FAD</name>
        <dbReference type="ChEBI" id="CHEBI:57692"/>
    </ligand>
</feature>
<dbReference type="GO" id="GO:0004497">
    <property type="term" value="F:monooxygenase activity"/>
    <property type="evidence" value="ECO:0007669"/>
    <property type="project" value="InterPro"/>
</dbReference>
<protein>
    <submittedName>
        <fullName evidence="3">Tryptophan 7-halogenase</fullName>
    </submittedName>
</protein>
<evidence type="ECO:0000313" key="4">
    <source>
        <dbReference type="Proteomes" id="UP000288178"/>
    </source>
</evidence>
<sequence length="517" mass="56739">MNSTVQQVVVVGGGSAGWLTACLLAAEHGHGASGRLQVTLLESPDVGPIGVGEGTWPTMRDTLRRIGVSETTLVRECDASFKQGSRFNGWVDGGPTDVYHHPFVLPQGHTEANLVAAWLERHAKVPFADLVSFQPHLCAQGKAPKQVTTPEFAAVANYGYHFDAGKFGQMLQRHGVERLGVRHVLDHVDAVLSHDNGDIAALQTRAHGAVAGDLFVDCTGMAALLLGRHFGVPLVPQHEVLFNDRALAVQVPYVRDDAPIASQTLATAQAHGWIWDIGLPTRRGVGHVYSSAHTTDDAVEQALRDYITATGGPAEIATPRKLQFQPGYRQEFWHRNCVAVGLSAGFVEPLEASALALAELSAAMISADLPATRETMAIVARRFNDSFRYRWERVIDFLKLHYALTRRRDTAYWRDHADPASMPAQLRDLLALWQHRPPSRHDFPRAEELFPSASYQYVLYGMGFRPVPGAYTQGADDGSRADGFFREAAALTRKMLPALPSNRELIAHVRQHGLSRI</sequence>
<dbReference type="SUPFAM" id="SSF51905">
    <property type="entry name" value="FAD/NAD(P)-binding domain"/>
    <property type="match status" value="1"/>
</dbReference>
<feature type="binding site" evidence="2">
    <location>
        <position position="351"/>
    </location>
    <ligand>
        <name>L-tryptophan</name>
        <dbReference type="ChEBI" id="CHEBI:57912"/>
    </ligand>
</feature>
<proteinExistence type="predicted"/>
<dbReference type="Proteomes" id="UP000288178">
    <property type="component" value="Unassembled WGS sequence"/>
</dbReference>
<evidence type="ECO:0000313" key="3">
    <source>
        <dbReference type="EMBL" id="RVT48457.1"/>
    </source>
</evidence>
<dbReference type="InterPro" id="IPR036188">
    <property type="entry name" value="FAD/NAD-bd_sf"/>
</dbReference>
<dbReference type="Gene3D" id="3.50.50.60">
    <property type="entry name" value="FAD/NAD(P)-binding domain"/>
    <property type="match status" value="1"/>
</dbReference>
<feature type="binding site" evidence="2">
    <location>
        <begin position="13"/>
        <end position="16"/>
    </location>
    <ligand>
        <name>FAD</name>
        <dbReference type="ChEBI" id="CHEBI:57692"/>
    </ligand>
</feature>
<dbReference type="EMBL" id="SACT01000010">
    <property type="protein sequence ID" value="RVT48457.1"/>
    <property type="molecule type" value="Genomic_DNA"/>
</dbReference>
<dbReference type="RefSeq" id="WP_128200905.1">
    <property type="nucleotide sequence ID" value="NZ_SACT01000010.1"/>
</dbReference>
<evidence type="ECO:0000256" key="2">
    <source>
        <dbReference type="PIRSR" id="PIRSR011396-2"/>
    </source>
</evidence>
<keyword evidence="2" id="KW-0274">FAD</keyword>
<dbReference type="InterPro" id="IPR050816">
    <property type="entry name" value="Flavin-dep_Halogenase_NPB"/>
</dbReference>
<dbReference type="Pfam" id="PF04820">
    <property type="entry name" value="Trp_halogenase"/>
    <property type="match status" value="1"/>
</dbReference>
<keyword evidence="4" id="KW-1185">Reference proteome</keyword>
<gene>
    <name evidence="3" type="ORF">ENE75_22475</name>
</gene>
<evidence type="ECO:0000256" key="1">
    <source>
        <dbReference type="PIRSR" id="PIRSR011396-1"/>
    </source>
</evidence>
<organism evidence="3 4">
    <name type="scientific">Rubrivivax albus</name>
    <dbReference type="NCBI Taxonomy" id="2499835"/>
    <lineage>
        <taxon>Bacteria</taxon>
        <taxon>Pseudomonadati</taxon>
        <taxon>Pseudomonadota</taxon>
        <taxon>Betaproteobacteria</taxon>
        <taxon>Burkholderiales</taxon>
        <taxon>Sphaerotilaceae</taxon>
        <taxon>Rubrivivax</taxon>
    </lineage>
</organism>
<feature type="binding site" evidence="2">
    <location>
        <position position="188"/>
    </location>
    <ligand>
        <name>FAD</name>
        <dbReference type="ChEBI" id="CHEBI:57692"/>
    </ligand>
</feature>
<keyword evidence="2" id="KW-0547">Nucleotide-binding</keyword>